<reference evidence="1 2" key="1">
    <citation type="submission" date="2016-10" db="EMBL/GenBank/DDBJ databases">
        <authorList>
            <person name="de Groot N.N."/>
        </authorList>
    </citation>
    <scope>NUCLEOTIDE SEQUENCE [LARGE SCALE GENOMIC DNA]</scope>
    <source>
        <strain evidence="2">L7-484,KACC 16230,DSM 25025</strain>
    </source>
</reference>
<protein>
    <submittedName>
        <fullName evidence="1">Rhamnan synthesis protein F</fullName>
    </submittedName>
</protein>
<organism evidence="1 2">
    <name type="scientific">Aureimonas jatrophae</name>
    <dbReference type="NCBI Taxonomy" id="1166073"/>
    <lineage>
        <taxon>Bacteria</taxon>
        <taxon>Pseudomonadati</taxon>
        <taxon>Pseudomonadota</taxon>
        <taxon>Alphaproteobacteria</taxon>
        <taxon>Hyphomicrobiales</taxon>
        <taxon>Aurantimonadaceae</taxon>
        <taxon>Aureimonas</taxon>
    </lineage>
</organism>
<sequence>MTDPGVPVVIVHVHYADVWADMAREIATAFDRPFGLVITCRDDGIALAEVRSPHLVFARRLRTENRGRDVLPFLHALREMGDGFELGLKLHTKRSKHRADGEDWRRYMMDSLLGGEGGTPAALRLMERDHELGLVAPLAHLLPLEGRIALNRRAMRRVADRMDIPLDFEELTRKRFAAGSMFWFRRKALRPFAKTVLDDLFPKEKGQLDGTAAHAVERLFALVCERSGYWVTAAEALPDLLAAPQLDAATRTALTESAVARTSNPFALPISRFWGRHPYLLLAAHHAYVRTPRPVWRIARQLLRRFTLDR</sequence>
<evidence type="ECO:0000313" key="1">
    <source>
        <dbReference type="EMBL" id="SDO05633.1"/>
    </source>
</evidence>
<dbReference type="OrthoDB" id="7220105at2"/>
<gene>
    <name evidence="1" type="ORF">SAMN05192530_103100</name>
</gene>
<dbReference type="EMBL" id="FNIT01000003">
    <property type="protein sequence ID" value="SDO05633.1"/>
    <property type="molecule type" value="Genomic_DNA"/>
</dbReference>
<dbReference type="RefSeq" id="WP_090671723.1">
    <property type="nucleotide sequence ID" value="NZ_FNIT01000003.1"/>
</dbReference>
<name>A0A1H0GFL0_9HYPH</name>
<accession>A0A1H0GFL0</accession>
<dbReference type="AlphaFoldDB" id="A0A1H0GFL0"/>
<proteinExistence type="predicted"/>
<dbReference type="Pfam" id="PF05045">
    <property type="entry name" value="RgpF"/>
    <property type="match status" value="1"/>
</dbReference>
<dbReference type="InterPro" id="IPR007739">
    <property type="entry name" value="RgpF"/>
</dbReference>
<dbReference type="Proteomes" id="UP000198793">
    <property type="component" value="Unassembled WGS sequence"/>
</dbReference>
<dbReference type="STRING" id="1166073.SAMN05192530_103100"/>
<keyword evidence="2" id="KW-1185">Reference proteome</keyword>
<evidence type="ECO:0000313" key="2">
    <source>
        <dbReference type="Proteomes" id="UP000198793"/>
    </source>
</evidence>